<dbReference type="InterPro" id="IPR027417">
    <property type="entry name" value="P-loop_NTPase"/>
</dbReference>
<dbReference type="Gene3D" id="2.40.10.10">
    <property type="entry name" value="Trypsin-like serine proteases"/>
    <property type="match status" value="1"/>
</dbReference>
<evidence type="ECO:0000313" key="2">
    <source>
        <dbReference type="Proteomes" id="UP000005038"/>
    </source>
</evidence>
<dbReference type="SUPFAM" id="SSF50494">
    <property type="entry name" value="Trypsin-like serine proteases"/>
    <property type="match status" value="1"/>
</dbReference>
<accession>H5TTL1</accession>
<dbReference type="Proteomes" id="UP000005038">
    <property type="component" value="Unassembled WGS sequence"/>
</dbReference>
<dbReference type="EMBL" id="BAFB01000239">
    <property type="protein sequence ID" value="GAB36819.1"/>
    <property type="molecule type" value="Genomic_DNA"/>
</dbReference>
<comment type="caution">
    <text evidence="1">The sequence shown here is derived from an EMBL/GenBank/DDBJ whole genome shotgun (WGS) entry which is preliminary data.</text>
</comment>
<gene>
    <name evidence="1" type="ORF">GOOTI_239_00660</name>
</gene>
<organism evidence="1 2">
    <name type="scientific">Gordonia otitidis (strain DSM 44809 / CCUG 52243 / JCM 12355 / NBRC 100426 / IFM 10032)</name>
    <dbReference type="NCBI Taxonomy" id="1108044"/>
    <lineage>
        <taxon>Bacteria</taxon>
        <taxon>Bacillati</taxon>
        <taxon>Actinomycetota</taxon>
        <taxon>Actinomycetes</taxon>
        <taxon>Mycobacteriales</taxon>
        <taxon>Gordoniaceae</taxon>
        <taxon>Gordonia</taxon>
    </lineage>
</organism>
<name>H5TTL1_GORO1</name>
<evidence type="ECO:0000313" key="1">
    <source>
        <dbReference type="EMBL" id="GAB36819.1"/>
    </source>
</evidence>
<reference evidence="1" key="1">
    <citation type="submission" date="2012-02" db="EMBL/GenBank/DDBJ databases">
        <title>Whole genome shotgun sequence of Gordonia otitidis NBRC 100426.</title>
        <authorList>
            <person name="Yoshida I."/>
            <person name="Hosoyama A."/>
            <person name="Tsuchikane K."/>
            <person name="Katsumata H."/>
            <person name="Yamazaki S."/>
            <person name="Fujita N."/>
        </authorList>
    </citation>
    <scope>NUCLEOTIDE SEQUENCE [LARGE SCALE GENOMIC DNA]</scope>
    <source>
        <strain evidence="1">NBRC 100426</strain>
    </source>
</reference>
<sequence length="1373" mass="152124">MGESTLTPEDFGEEDLKWISDLTVRPISTGENNGTCFFVSPSHIVTAAHNIGGNDRFYVGNVPYTRDDVLHVDQPNDLALIHAKQASDFWLVPEGDIRFNRRYLCIARFADHRESVFLTANGTRESPEDGGRLIALNGGQVSRGFSGSPIIDLQSLCAVGMIRKTRDFRKPNDLGGFMAPLSALAPFLQPIRDNGRNLSMLSGLRLRLTGTESSRLAKTRTKLPHNRGAGYGRTGDIAQILNDARLGHQIWITGSPGIGKTTVVTKTLKRVPQERFDGAFYFDVGIYNGVGDEWPILRAITDQFDLGIRTSPFGGTPPETVAAHIRLRISQEMSGCIVALDHFSTTDHTFCSDLNTLEDGPLASACTLIVASPSVFRDDERTDQAQVEIDPLDAVSAALIVSDVTGASSEVALRFAESLEAHMRSPRDLIRVLRNAEVAATVSDEESTAAKEAFRSAYRERFRSAITATPDAERAALVDAVWSYLTDATAAERHRTPADITPILGRAIPGNAKEAIYLSGEDLYETLDDDMLKHRLNDSDFKANLDKLLSTIDRARSTDSASAEPAPANLATIDELIDEVALASRTSTLGPIIVTPPRFASAEGDQTLSRALSRIRSIRNEVRRLDELSDCAVPAKIDLSAYALELVANELCYTDLVHDFPRQVDAYRRRVIDRATRGPAVADTDTAWRIRLDSCESAISRGSVDDVAATWIRELSERSTDRPSSVAGQLQIRAKIHRLIVDGDAEQLGGVWHEVQRVVADMTAVSTPDNEIADLVAKFISASAALDSRSPTLRASVKQFQETMFGDDDDSSSISKYCLSTRAVSITAATLDAHEEKELLEPFLKRAIKHMASVLETLRELAIAGDNRPVLTSARQRRRLSRLLFDRGLMEQARLERDAAISELRWVVDNCPTPAAWLTLLRCVDTEERFALEDTLQLASLRTNDSMNRFAPLRKQYRKWAQSIAGVNMRLVEIEYMLLESTWSREGSILQIANHSDRRWMSRPIDQKLKKLTHLHEQRVLSLDRLQRRFGHSHFSTVMRASVEAQYQTSVALIKRSDFDPLPVDAILNKGLTADPQSLRLKFERARHLRSRRQFAEARMQLDASETNLSIADPLLARAWRVLYADVLLQLAAMAEPDERIRLATEAVGIVDQYADGDIRAAMILGRAHAEAGYAPRVSMISVVQLLVQANEFAEFVDNFRDRVTEFDSLALRVGDKATAQLVTDVTNPEALFGYALVLIRHFIRSDRSEATLNFLKAAMLCLDGARVMTSGRAMTPVVNFLIGLSAIMACRITGLADPLGCSKMFGFDYRNDEAMGKARLQSAKDLSVGSFRSLIGRYAADPSMIDPAFDEASHTNRVDACRRGLGRYRVRH</sequence>
<dbReference type="Gene3D" id="3.40.50.300">
    <property type="entry name" value="P-loop containing nucleotide triphosphate hydrolases"/>
    <property type="match status" value="1"/>
</dbReference>
<dbReference type="STRING" id="1108044.GOOTI_239_00660"/>
<dbReference type="InterPro" id="IPR043504">
    <property type="entry name" value="Peptidase_S1_PA_chymotrypsin"/>
</dbReference>
<evidence type="ECO:0008006" key="3">
    <source>
        <dbReference type="Google" id="ProtNLM"/>
    </source>
</evidence>
<dbReference type="RefSeq" id="WP_007240979.1">
    <property type="nucleotide sequence ID" value="NZ_BAFB01000239.1"/>
</dbReference>
<keyword evidence="2" id="KW-1185">Reference proteome</keyword>
<dbReference type="Pfam" id="PF13365">
    <property type="entry name" value="Trypsin_2"/>
    <property type="match status" value="1"/>
</dbReference>
<dbReference type="OrthoDB" id="3218567at2"/>
<protein>
    <recommendedName>
        <fullName evidence="3">Serine protease</fullName>
    </recommendedName>
</protein>
<dbReference type="InterPro" id="IPR009003">
    <property type="entry name" value="Peptidase_S1_PA"/>
</dbReference>
<proteinExistence type="predicted"/>
<dbReference type="SUPFAM" id="SSF52540">
    <property type="entry name" value="P-loop containing nucleoside triphosphate hydrolases"/>
    <property type="match status" value="1"/>
</dbReference>